<feature type="domain" description="C2H2-type" evidence="2">
    <location>
        <begin position="275"/>
        <end position="297"/>
    </location>
</feature>
<feature type="region of interest" description="Disordered" evidence="1">
    <location>
        <begin position="196"/>
        <end position="218"/>
    </location>
</feature>
<reference evidence="4" key="1">
    <citation type="journal article" date="2023" name="Mol. Phylogenet. Evol.">
        <title>Genome-scale phylogeny and comparative genomics of the fungal order Sordariales.</title>
        <authorList>
            <person name="Hensen N."/>
            <person name="Bonometti L."/>
            <person name="Westerberg I."/>
            <person name="Brannstrom I.O."/>
            <person name="Guillou S."/>
            <person name="Cros-Aarteil S."/>
            <person name="Calhoun S."/>
            <person name="Haridas S."/>
            <person name="Kuo A."/>
            <person name="Mondo S."/>
            <person name="Pangilinan J."/>
            <person name="Riley R."/>
            <person name="LaButti K."/>
            <person name="Andreopoulos B."/>
            <person name="Lipzen A."/>
            <person name="Chen C."/>
            <person name="Yan M."/>
            <person name="Daum C."/>
            <person name="Ng V."/>
            <person name="Clum A."/>
            <person name="Steindorff A."/>
            <person name="Ohm R.A."/>
            <person name="Martin F."/>
            <person name="Silar P."/>
            <person name="Natvig D.O."/>
            <person name="Lalanne C."/>
            <person name="Gautier V."/>
            <person name="Ament-Velasquez S.L."/>
            <person name="Kruys A."/>
            <person name="Hutchinson M.I."/>
            <person name="Powell A.J."/>
            <person name="Barry K."/>
            <person name="Miller A.N."/>
            <person name="Grigoriev I.V."/>
            <person name="Debuchy R."/>
            <person name="Gladieux P."/>
            <person name="Hiltunen Thoren M."/>
            <person name="Johannesson H."/>
        </authorList>
    </citation>
    <scope>NUCLEOTIDE SEQUENCE [LARGE SCALE GENOMIC DNA]</scope>
    <source>
        <strain evidence="4">CBS 340.73</strain>
    </source>
</reference>
<dbReference type="SMART" id="SM00355">
    <property type="entry name" value="ZnF_C2H2"/>
    <property type="match status" value="2"/>
</dbReference>
<feature type="compositionally biased region" description="Basic residues" evidence="1">
    <location>
        <begin position="245"/>
        <end position="254"/>
    </location>
</feature>
<dbReference type="Gene3D" id="3.30.160.60">
    <property type="entry name" value="Classic Zinc Finger"/>
    <property type="match status" value="1"/>
</dbReference>
<accession>A0AAN6N6X8</accession>
<protein>
    <recommendedName>
        <fullName evidence="2">C2H2-type domain-containing protein</fullName>
    </recommendedName>
</protein>
<dbReference type="Proteomes" id="UP001303473">
    <property type="component" value="Unassembled WGS sequence"/>
</dbReference>
<evidence type="ECO:0000313" key="4">
    <source>
        <dbReference type="Proteomes" id="UP001303473"/>
    </source>
</evidence>
<sequence>MESPQINDYGGDIFWDDNPAWGEYPSEMYRTPELPPAHMPELFETPDSGLDTRHSQDETESVQLGSHGLQLETAVILEQPVLTSGIDDFEDIDLDSVFDIDPAAGFLEALATVAAISPTNSVSGSDHSTLFSTVNSTRFNSSPATDHSGEVLCVSPSSLQAIPHFLPPSAPQIGFLQHVQMANQPALQPLPRLAPAGSVRNGGGSFEEDPFSSQQAAPPMMMESPSIVFPPPMSPVTATATSPNQKKKPRRKKTVAGSSCVSARERRKIEKPEKCPLCGAGFAYKADRDKHLVTGQHRAQAHNFGLSTEKFSCLVGRCRALQKTFARKDGLKRHRKNKHGLS</sequence>
<comment type="caution">
    <text evidence="3">The sequence shown here is derived from an EMBL/GenBank/DDBJ whole genome shotgun (WGS) entry which is preliminary data.</text>
</comment>
<dbReference type="InterPro" id="IPR013087">
    <property type="entry name" value="Znf_C2H2_type"/>
</dbReference>
<dbReference type="AlphaFoldDB" id="A0AAN6N6X8"/>
<proteinExistence type="predicted"/>
<keyword evidence="4" id="KW-1185">Reference proteome</keyword>
<feature type="region of interest" description="Disordered" evidence="1">
    <location>
        <begin position="232"/>
        <end position="260"/>
    </location>
</feature>
<evidence type="ECO:0000256" key="1">
    <source>
        <dbReference type="SAM" id="MobiDB-lite"/>
    </source>
</evidence>
<name>A0AAN6N6X8_9PEZI</name>
<gene>
    <name evidence="3" type="ORF">QBC46DRAFT_341712</name>
</gene>
<evidence type="ECO:0000259" key="2">
    <source>
        <dbReference type="PROSITE" id="PS00028"/>
    </source>
</evidence>
<dbReference type="EMBL" id="MU853798">
    <property type="protein sequence ID" value="KAK3940306.1"/>
    <property type="molecule type" value="Genomic_DNA"/>
</dbReference>
<organism evidence="3 4">
    <name type="scientific">Diplogelasinospora grovesii</name>
    <dbReference type="NCBI Taxonomy" id="303347"/>
    <lineage>
        <taxon>Eukaryota</taxon>
        <taxon>Fungi</taxon>
        <taxon>Dikarya</taxon>
        <taxon>Ascomycota</taxon>
        <taxon>Pezizomycotina</taxon>
        <taxon>Sordariomycetes</taxon>
        <taxon>Sordariomycetidae</taxon>
        <taxon>Sordariales</taxon>
        <taxon>Diplogelasinosporaceae</taxon>
        <taxon>Diplogelasinospora</taxon>
    </lineage>
</organism>
<dbReference type="PROSITE" id="PS00028">
    <property type="entry name" value="ZINC_FINGER_C2H2_1"/>
    <property type="match status" value="1"/>
</dbReference>
<evidence type="ECO:0000313" key="3">
    <source>
        <dbReference type="EMBL" id="KAK3940306.1"/>
    </source>
</evidence>
<feature type="region of interest" description="Disordered" evidence="1">
    <location>
        <begin position="37"/>
        <end position="60"/>
    </location>
</feature>